<dbReference type="PANTHER" id="PTHR19308">
    <property type="entry name" value="PHOSPHATIDYLCHOLINE TRANSFER PROTEIN"/>
    <property type="match status" value="1"/>
</dbReference>
<dbReference type="RefSeq" id="WP_086204281.1">
    <property type="nucleotide sequence ID" value="NZ_NEGB01000007.1"/>
</dbReference>
<dbReference type="SUPFAM" id="SSF55961">
    <property type="entry name" value="Bet v1-like"/>
    <property type="match status" value="1"/>
</dbReference>
<dbReference type="CDD" id="cd08876">
    <property type="entry name" value="START_1"/>
    <property type="match status" value="1"/>
</dbReference>
<dbReference type="PIRSF" id="PIRSF039033">
    <property type="entry name" value="START_dom"/>
    <property type="match status" value="1"/>
</dbReference>
<feature type="domain" description="START" evidence="2">
    <location>
        <begin position="51"/>
        <end position="207"/>
    </location>
</feature>
<dbReference type="InterPro" id="IPR023393">
    <property type="entry name" value="START-like_dom_sf"/>
</dbReference>
<evidence type="ECO:0000259" key="2">
    <source>
        <dbReference type="PROSITE" id="PS50848"/>
    </source>
</evidence>
<dbReference type="EMBL" id="NEGB01000007">
    <property type="protein sequence ID" value="OTG64298.1"/>
    <property type="molecule type" value="Genomic_DNA"/>
</dbReference>
<evidence type="ECO:0000256" key="1">
    <source>
        <dbReference type="SAM" id="SignalP"/>
    </source>
</evidence>
<dbReference type="Proteomes" id="UP000242765">
    <property type="component" value="Unassembled WGS sequence"/>
</dbReference>
<reference evidence="3 4" key="1">
    <citation type="submission" date="2017-04" db="EMBL/GenBank/DDBJ databases">
        <title>High diversity of culturable Acinetobacter species in natural soil and water ecosystems.</title>
        <authorList>
            <person name="Nemec A."/>
            <person name="Radolfova-Krizova L."/>
        </authorList>
    </citation>
    <scope>NUCLEOTIDE SEQUENCE [LARGE SCALE GENOMIC DNA]</scope>
    <source>
        <strain evidence="3 4">ANC 4999</strain>
    </source>
</reference>
<evidence type="ECO:0000313" key="3">
    <source>
        <dbReference type="EMBL" id="OTG64298.1"/>
    </source>
</evidence>
<evidence type="ECO:0000313" key="4">
    <source>
        <dbReference type="Proteomes" id="UP000242765"/>
    </source>
</evidence>
<dbReference type="OrthoDB" id="5734556at2"/>
<sequence length="216" mass="24205">MNKIVMLIACVVSALSLSAQAALPNNAKLSLDKNNIKVWTYQNANNPVLSYRAETTLDYSMDHAIALVLDIANTPKWAPNVAKAELLSRDDKKGEFILYMVLDFPFPLKDRDMVVRGKMSKDRNGMVTIKNKALSQGKALDANYIRLKNYEGDWTFQKIADNKVKVTTSGFADPEGSIPQSVTNMLVEQQPYQMLQKMKVELAKNNKLPALPEILK</sequence>
<protein>
    <recommendedName>
        <fullName evidence="2">START domain-containing protein</fullName>
    </recommendedName>
</protein>
<dbReference type="PROSITE" id="PS50848">
    <property type="entry name" value="START"/>
    <property type="match status" value="1"/>
</dbReference>
<feature type="signal peptide" evidence="1">
    <location>
        <begin position="1"/>
        <end position="21"/>
    </location>
</feature>
<dbReference type="GO" id="GO:0008289">
    <property type="term" value="F:lipid binding"/>
    <property type="evidence" value="ECO:0007669"/>
    <property type="project" value="InterPro"/>
</dbReference>
<gene>
    <name evidence="3" type="ORF">B9T28_12320</name>
</gene>
<feature type="chain" id="PRO_5012553796" description="START domain-containing protein" evidence="1">
    <location>
        <begin position="22"/>
        <end position="216"/>
    </location>
</feature>
<comment type="caution">
    <text evidence="3">The sequence shown here is derived from an EMBL/GenBank/DDBJ whole genome shotgun (WGS) entry which is preliminary data.</text>
</comment>
<proteinExistence type="predicted"/>
<keyword evidence="4" id="KW-1185">Reference proteome</keyword>
<name>A0A1Y3CB54_9GAMM</name>
<dbReference type="GO" id="GO:0005737">
    <property type="term" value="C:cytoplasm"/>
    <property type="evidence" value="ECO:0007669"/>
    <property type="project" value="UniProtKB-ARBA"/>
</dbReference>
<dbReference type="PANTHER" id="PTHR19308:SF14">
    <property type="entry name" value="START DOMAIN-CONTAINING PROTEIN"/>
    <property type="match status" value="1"/>
</dbReference>
<dbReference type="InterPro" id="IPR002913">
    <property type="entry name" value="START_lipid-bd_dom"/>
</dbReference>
<organism evidence="3 4">
    <name type="scientific">Acinetobacter silvestris</name>
    <dbReference type="NCBI Taxonomy" id="1977882"/>
    <lineage>
        <taxon>Bacteria</taxon>
        <taxon>Pseudomonadati</taxon>
        <taxon>Pseudomonadota</taxon>
        <taxon>Gammaproteobacteria</taxon>
        <taxon>Moraxellales</taxon>
        <taxon>Moraxellaceae</taxon>
        <taxon>Acinetobacter</taxon>
    </lineage>
</organism>
<dbReference type="Pfam" id="PF01852">
    <property type="entry name" value="START"/>
    <property type="match status" value="1"/>
</dbReference>
<accession>A0A1Y3CB54</accession>
<dbReference type="InterPro" id="IPR028347">
    <property type="entry name" value="START_dom_prot"/>
</dbReference>
<dbReference type="Gene3D" id="3.30.530.20">
    <property type="match status" value="1"/>
</dbReference>
<keyword evidence="1" id="KW-0732">Signal</keyword>
<dbReference type="AlphaFoldDB" id="A0A1Y3CB54"/>
<dbReference type="STRING" id="1977882.B9T28_12320"/>
<dbReference type="InterPro" id="IPR051213">
    <property type="entry name" value="START_lipid_transfer"/>
</dbReference>